<evidence type="ECO:0000256" key="2">
    <source>
        <dbReference type="SAM" id="Phobius"/>
    </source>
</evidence>
<dbReference type="GO" id="GO:0008933">
    <property type="term" value="F:peptidoglycan lytic transglycosylase activity"/>
    <property type="evidence" value="ECO:0007669"/>
    <property type="project" value="TreeGrafter"/>
</dbReference>
<dbReference type="STRING" id="1136941.ACH46_04900"/>
<evidence type="ECO:0000313" key="4">
    <source>
        <dbReference type="EMBL" id="ALG83972.1"/>
    </source>
</evidence>
<dbReference type="KEGG" id="goq:ACH46_04900"/>
<dbReference type="AlphaFoldDB" id="A0A0N9N7I1"/>
<name>A0A0N9N7I1_9ACTN</name>
<dbReference type="InterPro" id="IPR031304">
    <property type="entry name" value="SLT_2"/>
</dbReference>
<keyword evidence="2" id="KW-0812">Transmembrane</keyword>
<evidence type="ECO:0000256" key="1">
    <source>
        <dbReference type="SAM" id="MobiDB-lite"/>
    </source>
</evidence>
<dbReference type="PROSITE" id="PS51257">
    <property type="entry name" value="PROKAR_LIPOPROTEIN"/>
    <property type="match status" value="1"/>
</dbReference>
<dbReference type="Gene3D" id="1.10.530.10">
    <property type="match status" value="1"/>
</dbReference>
<dbReference type="Proteomes" id="UP000063789">
    <property type="component" value="Chromosome"/>
</dbReference>
<organism evidence="4 5">
    <name type="scientific">Gordonia phthalatica</name>
    <dbReference type="NCBI Taxonomy" id="1136941"/>
    <lineage>
        <taxon>Bacteria</taxon>
        <taxon>Bacillati</taxon>
        <taxon>Actinomycetota</taxon>
        <taxon>Actinomycetes</taxon>
        <taxon>Mycobacteriales</taxon>
        <taxon>Gordoniaceae</taxon>
        <taxon>Gordonia</taxon>
    </lineage>
</organism>
<dbReference type="InterPro" id="IPR043426">
    <property type="entry name" value="MltB-like"/>
</dbReference>
<dbReference type="PANTHER" id="PTHR30163">
    <property type="entry name" value="MEMBRANE-BOUND LYTIC MUREIN TRANSGLYCOSYLASE B"/>
    <property type="match status" value="1"/>
</dbReference>
<sequence length="253" mass="27575">MTRGVRSTSRRRRWWIAPVSMIAAVTVTSCGMQMPWDRPDIPDGLPPGVGTQQPYIDVNAPGRTADKMRAWAEPISDSTGIPLTSLEAYGNAAEIQRQQHPECGIGWTTLAGIAARETKHGRYRGASVAPNGDVSPEIRGPALDGTNGNRVIRDTDGGKLDGDKVYDRAMGPFQFIPETWQRYGVDANGDGVADPDNIDDAALSAARYLCVYSGGDMTTPEGWEKAVHAYNNHTAYVLDVRNYANAYSVNIRY</sequence>
<dbReference type="InterPro" id="IPR023346">
    <property type="entry name" value="Lysozyme-like_dom_sf"/>
</dbReference>
<feature type="region of interest" description="Disordered" evidence="1">
    <location>
        <begin position="124"/>
        <end position="156"/>
    </location>
</feature>
<feature type="transmembrane region" description="Helical" evidence="2">
    <location>
        <begin position="14"/>
        <end position="36"/>
    </location>
</feature>
<dbReference type="PANTHER" id="PTHR30163:SF8">
    <property type="entry name" value="LYTIC MUREIN TRANSGLYCOSYLASE"/>
    <property type="match status" value="1"/>
</dbReference>
<dbReference type="PATRIC" id="fig|1136941.3.peg.1001"/>
<gene>
    <name evidence="4" type="ORF">ACH46_04900</name>
</gene>
<dbReference type="Pfam" id="PF13406">
    <property type="entry name" value="SLT_2"/>
    <property type="match status" value="1"/>
</dbReference>
<reference evidence="5" key="1">
    <citation type="submission" date="2015-06" db="EMBL/GenBank/DDBJ databases">
        <title>Complete genome sequence and metabolic analysis of phthalate degradation pathway in Gordonia sp. QH-11.</title>
        <authorList>
            <person name="Jin D."/>
            <person name="Kong X."/>
            <person name="Bai Z."/>
        </authorList>
    </citation>
    <scope>NUCLEOTIDE SEQUENCE [LARGE SCALE GENOMIC DNA]</scope>
    <source>
        <strain evidence="5">QH-11</strain>
    </source>
</reference>
<keyword evidence="5" id="KW-1185">Reference proteome</keyword>
<accession>A0A0N9N7I1</accession>
<keyword evidence="2" id="KW-1133">Transmembrane helix</keyword>
<proteinExistence type="predicted"/>
<protein>
    <submittedName>
        <fullName evidence="4">Murein transglycosylase</fullName>
    </submittedName>
</protein>
<dbReference type="CDD" id="cd13399">
    <property type="entry name" value="Slt35-like"/>
    <property type="match status" value="1"/>
</dbReference>
<reference evidence="4 5" key="2">
    <citation type="journal article" date="2017" name="Int. J. Syst. Evol. Microbiol.">
        <title>Gordonia phthalatica sp. nov., a di-n-butyl phthalate-degrading bacterium isolated from activated sludge.</title>
        <authorList>
            <person name="Jin D."/>
            <person name="Kong X."/>
            <person name="Jia M."/>
            <person name="Yu X."/>
            <person name="Wang X."/>
            <person name="Zhuang X."/>
            <person name="Deng Y."/>
            <person name="Bai Z."/>
        </authorList>
    </citation>
    <scope>NUCLEOTIDE SEQUENCE [LARGE SCALE GENOMIC DNA]</scope>
    <source>
        <strain evidence="4 5">QH-11</strain>
    </source>
</reference>
<evidence type="ECO:0000313" key="5">
    <source>
        <dbReference type="Proteomes" id="UP000063789"/>
    </source>
</evidence>
<dbReference type="EMBL" id="CP011853">
    <property type="protein sequence ID" value="ALG83972.1"/>
    <property type="molecule type" value="Genomic_DNA"/>
</dbReference>
<dbReference type="SUPFAM" id="SSF53955">
    <property type="entry name" value="Lysozyme-like"/>
    <property type="match status" value="1"/>
</dbReference>
<dbReference type="GO" id="GO:0009253">
    <property type="term" value="P:peptidoglycan catabolic process"/>
    <property type="evidence" value="ECO:0007669"/>
    <property type="project" value="TreeGrafter"/>
</dbReference>
<keyword evidence="2" id="KW-0472">Membrane</keyword>
<evidence type="ECO:0000259" key="3">
    <source>
        <dbReference type="Pfam" id="PF13406"/>
    </source>
</evidence>
<feature type="domain" description="Transglycosylase SLT" evidence="3">
    <location>
        <begin position="169"/>
        <end position="211"/>
    </location>
</feature>